<feature type="region of interest" description="Disordered" evidence="2">
    <location>
        <begin position="459"/>
        <end position="478"/>
    </location>
</feature>
<comment type="caution">
    <text evidence="3">The sequence shown here is derived from an EMBL/GenBank/DDBJ whole genome shotgun (WGS) entry which is preliminary data.</text>
</comment>
<keyword evidence="4" id="KW-1185">Reference proteome</keyword>
<dbReference type="VEuPathDB" id="AmoebaDB:NF0050870"/>
<feature type="region of interest" description="Disordered" evidence="2">
    <location>
        <begin position="238"/>
        <end position="260"/>
    </location>
</feature>
<evidence type="ECO:0000313" key="4">
    <source>
        <dbReference type="Proteomes" id="UP000444721"/>
    </source>
</evidence>
<feature type="compositionally biased region" description="Low complexity" evidence="2">
    <location>
        <begin position="59"/>
        <end position="69"/>
    </location>
</feature>
<organism evidence="3 4">
    <name type="scientific">Naegleria fowleri</name>
    <name type="common">Brain eating amoeba</name>
    <dbReference type="NCBI Taxonomy" id="5763"/>
    <lineage>
        <taxon>Eukaryota</taxon>
        <taxon>Discoba</taxon>
        <taxon>Heterolobosea</taxon>
        <taxon>Tetramitia</taxon>
        <taxon>Eutetramitia</taxon>
        <taxon>Vahlkampfiidae</taxon>
        <taxon>Naegleria</taxon>
    </lineage>
</organism>
<evidence type="ECO:0000256" key="2">
    <source>
        <dbReference type="SAM" id="MobiDB-lite"/>
    </source>
</evidence>
<dbReference type="AlphaFoldDB" id="A0A6A5B035"/>
<feature type="region of interest" description="Disordered" evidence="2">
    <location>
        <begin position="1"/>
        <end position="69"/>
    </location>
</feature>
<dbReference type="EMBL" id="VFQX01000072">
    <property type="protein sequence ID" value="KAF0971947.1"/>
    <property type="molecule type" value="Genomic_DNA"/>
</dbReference>
<dbReference type="Proteomes" id="UP000444721">
    <property type="component" value="Unassembled WGS sequence"/>
</dbReference>
<sequence>MKKKPSSACSSSSSSLLHQQQHTKFPPIHKRASSSQASPQDSFNSSNNSTPKSSKRPTSAESSSSKHSSQSFELPIGAFLTSLPSSKLNTHRTPVTKRTVSTPESSQLGVNVSLTSLEQVPLGVSRSECPSPVSKIVHDDDSFSVCSESKVDDLKDMMMDEDFLQLKNRLAHLKTVIPNFNIDLESIHSLDDLELEDILKNKDERLIGDETQTDLSELNFSKEELESLQELEKVSQITLESEETKESQTPSEDSSQNTTDMVNIGTVSDLLAKTLDTPRMDSSIMFSESSEMVPISLNADDPRRSLELFMEELKSRKFVIQTEEGEIEENLVQLPEDLELMTKSVNSEIFEMKDDVIVHLAQANAISKEEALQEIQPGDTLESSMKKIHKLDLLLQEIENKGKTTSQLVSQIMEEHKSEREKLKKTSLMKYVRNVNKQEKPMSSTSSSFNSTALVRADSGKGLTRKRPTPRTGNKNDSFLKKNMTIREDAVFFQLSEQEEERVREIVAQDDLPEGVIPYGQGYEPSQEEIKKIANIDEKLKEIVPVERRYLFEGKAIYEEGGWKGMNKTFDSAVETAEKGDYLREARIEREHRNKIMDVEEKIAQLYEKKYEPLSREALNELIRQAKIENEMFEKRANVVTDTRDDIAMTTKASGFD</sequence>
<gene>
    <name evidence="3" type="ORF">FDP41_009643</name>
</gene>
<dbReference type="OMA" id="FPPIHKR"/>
<dbReference type="VEuPathDB" id="AmoebaDB:NfTy_087050"/>
<keyword evidence="1" id="KW-0175">Coiled coil</keyword>
<feature type="compositionally biased region" description="Low complexity" evidence="2">
    <location>
        <begin position="42"/>
        <end position="52"/>
    </location>
</feature>
<dbReference type="RefSeq" id="XP_044556662.1">
    <property type="nucleotide sequence ID" value="XM_044713623.1"/>
</dbReference>
<feature type="compositionally biased region" description="Low complexity" evidence="2">
    <location>
        <begin position="1"/>
        <end position="15"/>
    </location>
</feature>
<reference evidence="3 4" key="1">
    <citation type="journal article" date="2019" name="Sci. Rep.">
        <title>Nanopore sequencing improves the draft genome of the human pathogenic amoeba Naegleria fowleri.</title>
        <authorList>
            <person name="Liechti N."/>
            <person name="Schurch N."/>
            <person name="Bruggmann R."/>
            <person name="Wittwer M."/>
        </authorList>
    </citation>
    <scope>NUCLEOTIDE SEQUENCE [LARGE SCALE GENOMIC DNA]</scope>
    <source>
        <strain evidence="3 4">ATCC 30894</strain>
    </source>
</reference>
<dbReference type="GeneID" id="68116858"/>
<dbReference type="VEuPathDB" id="AmoebaDB:FDP41_009643"/>
<evidence type="ECO:0000256" key="1">
    <source>
        <dbReference type="SAM" id="Coils"/>
    </source>
</evidence>
<evidence type="ECO:0008006" key="5">
    <source>
        <dbReference type="Google" id="ProtNLM"/>
    </source>
</evidence>
<dbReference type="OrthoDB" id="10484830at2759"/>
<feature type="compositionally biased region" description="Polar residues" evidence="2">
    <location>
        <begin position="247"/>
        <end position="260"/>
    </location>
</feature>
<feature type="region of interest" description="Disordered" evidence="2">
    <location>
        <begin position="85"/>
        <end position="106"/>
    </location>
</feature>
<protein>
    <recommendedName>
        <fullName evidence="5">Fibrous sheath-interacting protein 1</fullName>
    </recommendedName>
</protein>
<name>A0A6A5B035_NAEFO</name>
<accession>A0A6A5B035</accession>
<evidence type="ECO:0000313" key="3">
    <source>
        <dbReference type="EMBL" id="KAF0971947.1"/>
    </source>
</evidence>
<feature type="coiled-coil region" evidence="1">
    <location>
        <begin position="589"/>
        <end position="636"/>
    </location>
</feature>
<proteinExistence type="predicted"/>